<keyword evidence="7" id="KW-0325">Glycoprotein</keyword>
<keyword evidence="4" id="KW-1133">Transmembrane helix</keyword>
<evidence type="ECO:0000256" key="8">
    <source>
        <dbReference type="SAM" id="MobiDB-lite"/>
    </source>
</evidence>
<sequence length="458" mass="51180">MAPGRCTSEGWTLEREALKQALGIWLLIYTCVCPCVCWGCSVPEQGGLKAGTFTCLSNSILRIDCHWSGPELAEDSRAWLLFTSNQVTGIRHKCMFWGNTCTLVLPPEEVLLQSDNFTITFHRYILGQEQVSLVDSQYMPWRYVKLDPPSDLQSNVSSEHCVLTWSISPFLEPMIPHLNYELAFKRQKETWEQARHKDHIVGVTWLKLEAIELNPGSTYEARLRVHMALLEDDMADKECFKGQWSEWSQSVLFSSPQKGLLIPPSGWSDSTLVTVSIFLLLSGLTHFLFKLSPRVKRIFYQNVPSPAAFFHPLYSVHNGDFQTWIGAHRTGLQPTQDGVNTPPGGSESSIWEAITVLTYSPACPWQFSSLEEEGTGSSFLGHPSSEHVLPAGCVEFEGQPSAYLPQEDWAPVCPTRPAPQDSEGSSSSGYCILHFPENTQGLEPLKPEPVAFPVSSRA</sequence>
<dbReference type="GO" id="GO:0009897">
    <property type="term" value="C:external side of plasma membrane"/>
    <property type="evidence" value="ECO:0007669"/>
    <property type="project" value="TreeGrafter"/>
</dbReference>
<reference evidence="10" key="1">
    <citation type="submission" date="2025-08" db="UniProtKB">
        <authorList>
            <consortium name="Ensembl"/>
        </authorList>
    </citation>
    <scope>IDENTIFICATION</scope>
</reference>
<name>A0A8C6RSA0_NANGA</name>
<organism evidence="10 11">
    <name type="scientific">Nannospalax galili</name>
    <name type="common">Northern Israeli blind subterranean mole rat</name>
    <name type="synonym">Spalax galili</name>
    <dbReference type="NCBI Taxonomy" id="1026970"/>
    <lineage>
        <taxon>Eukaryota</taxon>
        <taxon>Metazoa</taxon>
        <taxon>Chordata</taxon>
        <taxon>Craniata</taxon>
        <taxon>Vertebrata</taxon>
        <taxon>Euteleostomi</taxon>
        <taxon>Mammalia</taxon>
        <taxon>Eutheria</taxon>
        <taxon>Euarchontoglires</taxon>
        <taxon>Glires</taxon>
        <taxon>Rodentia</taxon>
        <taxon>Myomorpha</taxon>
        <taxon>Muroidea</taxon>
        <taxon>Spalacidae</taxon>
        <taxon>Spalacinae</taxon>
        <taxon>Nannospalax</taxon>
    </lineage>
</organism>
<keyword evidence="5" id="KW-0472">Membrane</keyword>
<dbReference type="Ensembl" id="ENSNGAT00000026529.1">
    <property type="protein sequence ID" value="ENSNGAP00000020855.1"/>
    <property type="gene ID" value="ENSNGAG00000020208.1"/>
</dbReference>
<comment type="subcellular location">
    <subcellularLocation>
        <location evidence="1">Membrane</location>
        <topology evidence="1">Single-pass type I membrane protein</topology>
    </subcellularLocation>
</comment>
<dbReference type="PANTHER" id="PTHR23037:SF29">
    <property type="entry name" value="INTERLEUKIN-9 RECEPTOR"/>
    <property type="match status" value="1"/>
</dbReference>
<evidence type="ECO:0000256" key="5">
    <source>
        <dbReference type="ARBA" id="ARBA00023136"/>
    </source>
</evidence>
<dbReference type="PROSITE" id="PS01355">
    <property type="entry name" value="HEMATOPO_REC_S_F1"/>
    <property type="match status" value="1"/>
</dbReference>
<evidence type="ECO:0000313" key="10">
    <source>
        <dbReference type="Ensembl" id="ENSNGAP00000020855.1"/>
    </source>
</evidence>
<evidence type="ECO:0000256" key="3">
    <source>
        <dbReference type="ARBA" id="ARBA00022729"/>
    </source>
</evidence>
<dbReference type="Gene3D" id="2.60.40.10">
    <property type="entry name" value="Immunoglobulins"/>
    <property type="match status" value="1"/>
</dbReference>
<keyword evidence="2" id="KW-0812">Transmembrane</keyword>
<proteinExistence type="predicted"/>
<gene>
    <name evidence="10" type="primary">LOC103748240</name>
</gene>
<dbReference type="InterPro" id="IPR013783">
    <property type="entry name" value="Ig-like_fold"/>
</dbReference>
<evidence type="ECO:0000256" key="2">
    <source>
        <dbReference type="ARBA" id="ARBA00022692"/>
    </source>
</evidence>
<evidence type="ECO:0000313" key="11">
    <source>
        <dbReference type="Proteomes" id="UP000694381"/>
    </source>
</evidence>
<dbReference type="SUPFAM" id="SSF49265">
    <property type="entry name" value="Fibronectin type III"/>
    <property type="match status" value="1"/>
</dbReference>
<dbReference type="InterPro" id="IPR003531">
    <property type="entry name" value="Hempt_rcpt_S_F1_CS"/>
</dbReference>
<keyword evidence="11" id="KW-1185">Reference proteome</keyword>
<protein>
    <submittedName>
        <fullName evidence="10">Interleukin 9 receptor</fullName>
    </submittedName>
</protein>
<dbReference type="AlphaFoldDB" id="A0A8C6RSA0"/>
<dbReference type="Proteomes" id="UP000694381">
    <property type="component" value="Unassembled WGS sequence"/>
</dbReference>
<evidence type="ECO:0000256" key="1">
    <source>
        <dbReference type="ARBA" id="ARBA00004479"/>
    </source>
</evidence>
<dbReference type="PANTHER" id="PTHR23037">
    <property type="entry name" value="CYTOKINE RECEPTOR"/>
    <property type="match status" value="1"/>
</dbReference>
<evidence type="ECO:0000256" key="7">
    <source>
        <dbReference type="ARBA" id="ARBA00023180"/>
    </source>
</evidence>
<keyword evidence="6" id="KW-0675">Receptor</keyword>
<dbReference type="GeneTree" id="ENSGT00510000049125"/>
<evidence type="ECO:0000256" key="4">
    <source>
        <dbReference type="ARBA" id="ARBA00022989"/>
    </source>
</evidence>
<dbReference type="GO" id="GO:0016064">
    <property type="term" value="P:immunoglobulin mediated immune response"/>
    <property type="evidence" value="ECO:0007669"/>
    <property type="project" value="TreeGrafter"/>
</dbReference>
<dbReference type="InterPro" id="IPR003961">
    <property type="entry name" value="FN3_dom"/>
</dbReference>
<dbReference type="CDD" id="cd00063">
    <property type="entry name" value="FN3"/>
    <property type="match status" value="1"/>
</dbReference>
<evidence type="ECO:0000259" key="9">
    <source>
        <dbReference type="PROSITE" id="PS50853"/>
    </source>
</evidence>
<dbReference type="InterPro" id="IPR036116">
    <property type="entry name" value="FN3_sf"/>
</dbReference>
<reference evidence="10" key="2">
    <citation type="submission" date="2025-09" db="UniProtKB">
        <authorList>
            <consortium name="Ensembl"/>
        </authorList>
    </citation>
    <scope>IDENTIFICATION</scope>
</reference>
<dbReference type="GO" id="GO:0019983">
    <property type="term" value="F:interleukin-9 binding"/>
    <property type="evidence" value="ECO:0007669"/>
    <property type="project" value="TreeGrafter"/>
</dbReference>
<feature type="region of interest" description="Disordered" evidence="8">
    <location>
        <begin position="439"/>
        <end position="458"/>
    </location>
</feature>
<evidence type="ECO:0000256" key="6">
    <source>
        <dbReference type="ARBA" id="ARBA00023170"/>
    </source>
</evidence>
<dbReference type="GO" id="GO:0004919">
    <property type="term" value="F:interleukin-9 receptor activity"/>
    <property type="evidence" value="ECO:0007669"/>
    <property type="project" value="TreeGrafter"/>
</dbReference>
<feature type="domain" description="Fibronectin type-III" evidence="9">
    <location>
        <begin position="148"/>
        <end position="258"/>
    </location>
</feature>
<keyword evidence="3" id="KW-0732">Signal</keyword>
<dbReference type="PROSITE" id="PS50853">
    <property type="entry name" value="FN3"/>
    <property type="match status" value="1"/>
</dbReference>
<accession>A0A8C6RSA0</accession>